<evidence type="ECO:0000256" key="9">
    <source>
        <dbReference type="ARBA" id="ARBA00023180"/>
    </source>
</evidence>
<evidence type="ECO:0000256" key="2">
    <source>
        <dbReference type="ARBA" id="ARBA00009105"/>
    </source>
</evidence>
<evidence type="ECO:0000256" key="10">
    <source>
        <dbReference type="SAM" id="Phobius"/>
    </source>
</evidence>
<dbReference type="PANTHER" id="PTHR31392:SF1">
    <property type="entry name" value="ALPHA-1,3-MANNOSYLTRANSFERASE MNN1-RELATED"/>
    <property type="match status" value="1"/>
</dbReference>
<dbReference type="GO" id="GO:0006493">
    <property type="term" value="P:protein O-linked glycosylation"/>
    <property type="evidence" value="ECO:0007669"/>
    <property type="project" value="TreeGrafter"/>
</dbReference>
<evidence type="ECO:0000256" key="7">
    <source>
        <dbReference type="ARBA" id="ARBA00022989"/>
    </source>
</evidence>
<dbReference type="InterPro" id="IPR029044">
    <property type="entry name" value="Nucleotide-diphossugar_trans"/>
</dbReference>
<evidence type="ECO:0000256" key="8">
    <source>
        <dbReference type="ARBA" id="ARBA00023136"/>
    </source>
</evidence>
<comment type="similarity">
    <text evidence="2">Belongs to the MNN1/MNT family.</text>
</comment>
<dbReference type="RefSeq" id="XP_033765813.1">
    <property type="nucleotide sequence ID" value="XM_033909922.1"/>
</dbReference>
<reference evidence="11" key="3">
    <citation type="submission" date="2025-07" db="EMBL/GenBank/DDBJ databases">
        <authorList>
            <consortium name="NCBI Genome Project"/>
        </authorList>
    </citation>
    <scope>NUCLEOTIDE SEQUENCE</scope>
    <source>
        <strain evidence="11">CBS432</strain>
    </source>
</reference>
<evidence type="ECO:0000256" key="1">
    <source>
        <dbReference type="ARBA" id="ARBA00004606"/>
    </source>
</evidence>
<proteinExistence type="inferred from homology"/>
<accession>A0A8B8UPY1</accession>
<keyword evidence="3" id="KW-0328">Glycosyltransferase</keyword>
<evidence type="ECO:0000256" key="6">
    <source>
        <dbReference type="ARBA" id="ARBA00022968"/>
    </source>
</evidence>
<keyword evidence="5 10" id="KW-0812">Transmembrane</keyword>
<protein>
    <submittedName>
        <fullName evidence="11">Alpha-1,3-mannosyltransferase MNN1</fullName>
    </submittedName>
</protein>
<gene>
    <name evidence="11" type="primary">MNN1</name>
    <name evidence="11" type="ORF">SPAR_E00700</name>
</gene>
<dbReference type="PANTHER" id="PTHR31392">
    <property type="entry name" value="ALPHA-1,3-MANNOSYLTRANSFERASE MNN1-RELATED"/>
    <property type="match status" value="1"/>
</dbReference>
<evidence type="ECO:0000313" key="11">
    <source>
        <dbReference type="RefSeq" id="XP_033765813.1"/>
    </source>
</evidence>
<dbReference type="GO" id="GO:0000033">
    <property type="term" value="F:alpha-1,3-mannosyltransferase activity"/>
    <property type="evidence" value="ECO:0007669"/>
    <property type="project" value="TreeGrafter"/>
</dbReference>
<dbReference type="AlphaFoldDB" id="A0A8B8UPY1"/>
<evidence type="ECO:0000256" key="5">
    <source>
        <dbReference type="ARBA" id="ARBA00022692"/>
    </source>
</evidence>
<comment type="subcellular location">
    <subcellularLocation>
        <location evidence="1">Membrane</location>
        <topology evidence="1">Single-pass type II membrane protein</topology>
    </subcellularLocation>
</comment>
<dbReference type="SUPFAM" id="SSF53448">
    <property type="entry name" value="Nucleotide-diphospho-sugar transferases"/>
    <property type="match status" value="1"/>
</dbReference>
<dbReference type="GeneID" id="54630055"/>
<keyword evidence="9" id="KW-0325">Glycoprotein</keyword>
<dbReference type="GO" id="GO:0005794">
    <property type="term" value="C:Golgi apparatus"/>
    <property type="evidence" value="ECO:0007669"/>
    <property type="project" value="TreeGrafter"/>
</dbReference>
<feature type="transmembrane region" description="Helical" evidence="10">
    <location>
        <begin position="12"/>
        <end position="36"/>
    </location>
</feature>
<dbReference type="VEuPathDB" id="FungiDB:SPAR_E00700"/>
<reference evidence="11" key="2">
    <citation type="submission" date="2020-01" db="EMBL/GenBank/DDBJ databases">
        <title>Population-level Yeast Reference Genomes.</title>
        <authorList>
            <person name="Yue J.-X."/>
        </authorList>
    </citation>
    <scope>NUCLEOTIDE SEQUENCE</scope>
    <source>
        <strain evidence="11">CBS432</strain>
    </source>
</reference>
<name>A0A8B8UPY1_SACPA</name>
<dbReference type="InterPro" id="IPR022751">
    <property type="entry name" value="Alpha_mannosyltransferase"/>
</dbReference>
<keyword evidence="4" id="KW-0808">Transferase</keyword>
<reference evidence="11" key="4">
    <citation type="submission" date="2025-08" db="UniProtKB">
        <authorList>
            <consortium name="RefSeq"/>
        </authorList>
    </citation>
    <scope>IDENTIFICATION</scope>
    <source>
        <strain evidence="11">CBS432</strain>
    </source>
</reference>
<evidence type="ECO:0000256" key="4">
    <source>
        <dbReference type="ARBA" id="ARBA00022679"/>
    </source>
</evidence>
<dbReference type="KEGG" id="spao:SPAR_E00700"/>
<dbReference type="GO" id="GO:0016020">
    <property type="term" value="C:membrane"/>
    <property type="evidence" value="ECO:0007669"/>
    <property type="project" value="UniProtKB-SubCell"/>
</dbReference>
<reference evidence="11" key="1">
    <citation type="journal article" date="2017" name="Nat. Genet.">
        <title>Contrasting evolutionary genome dynamics between domesticated and wild yeasts.</title>
        <authorList>
            <person name="Yue J.X."/>
            <person name="Li J."/>
            <person name="Aigrain L."/>
            <person name="Hallin J."/>
            <person name="Persson K."/>
            <person name="Oliver K."/>
            <person name="Bergstrom A."/>
            <person name="Coupland P."/>
            <person name="Warringer J."/>
            <person name="Lagomarsino M.C."/>
            <person name="Fischer G."/>
            <person name="Durbin R."/>
            <person name="Liti G."/>
        </authorList>
    </citation>
    <scope>NUCLEOTIDE SEQUENCE</scope>
    <source>
        <strain evidence="11">CBS432</strain>
    </source>
</reference>
<sequence length="766" mass="89198">MLALRRFILNRRSLRSCTIPVLVGALIIIFVLFQLVTHRDDALLQSLRSSNVNGTKKATLNDSDRKVLIEAFGSPEVDSVYSIPVSPLELVPFYDQFIDAKRNSSWLLNRKSYYKHFNELSLTDRCKFYFRTLYTLDDDWTNSVQKLMYSINDDEEIDEVKDSEGKPMDEKSEKLYRRKNDMFLGFERIRAYDKCFMQNNPVNVQEIFPKSDKISKERVQSKLVRTLNSTFPDYDSNNFKKYDQFEFEHKMFPFINNFTTETFYEIIPKITSPFGKVLEQGLLPKFNDKTGKVDEYFKYEYNPTKTFWANWRDMSARVADRGIVLSLGSNQFSLAVKFIAALRFEGNTLPIQVVYRGDELSQELVNKLIYAARSPDFKPIENKYDNSTNVPQEIWFLDVSNTIHPKWRGEFGSYKSKWLVVLLNLLQEFVFLDIDAISYEKIDNYFKTTEYQKTGTVFFRERALRENVHERCIARYETLLPRKLESKNFQNSLLINPDHALNECDNLLTTEEYIFKAFFHHRRQHQLEAGLFAVDKSKHTIPLVLGAMIHLAKHTAHCTHGDKENFWLGFLAAGHPYALQEVYSGAIGDYVKKTDLNGKRQEAAVEICSGQIAHMSTDKKTLLWVNGGGTFCKHENAAKGDWDKDNGDFTKFKNQFNTLEEMEEYYYLTPISSKYVILPDPKSDDWHRPSAGACGGYIWCATHKTLLKPYSYTHRTTHGQLVPLDSDQRLYIDAVNTVWSHTNKDKTRSFTEDEIKELENLGHEQN</sequence>
<keyword evidence="6" id="KW-0735">Signal-anchor</keyword>
<evidence type="ECO:0000256" key="3">
    <source>
        <dbReference type="ARBA" id="ARBA00022676"/>
    </source>
</evidence>
<dbReference type="Pfam" id="PF11051">
    <property type="entry name" value="Mannosyl_trans3"/>
    <property type="match status" value="1"/>
</dbReference>
<dbReference type="OrthoDB" id="430354at2759"/>
<organism evidence="11">
    <name type="scientific">Saccharomyces paradoxus</name>
    <name type="common">Yeast</name>
    <name type="synonym">Saccharomyces douglasii</name>
    <dbReference type="NCBI Taxonomy" id="27291"/>
    <lineage>
        <taxon>Eukaryota</taxon>
        <taxon>Fungi</taxon>
        <taxon>Dikarya</taxon>
        <taxon>Ascomycota</taxon>
        <taxon>Saccharomycotina</taxon>
        <taxon>Saccharomycetes</taxon>
        <taxon>Saccharomycetales</taxon>
        <taxon>Saccharomycetaceae</taxon>
        <taxon>Saccharomyces</taxon>
    </lineage>
</organism>
<keyword evidence="8 10" id="KW-0472">Membrane</keyword>
<keyword evidence="7 10" id="KW-1133">Transmembrane helix</keyword>